<dbReference type="InterPro" id="IPR038543">
    <property type="entry name" value="Churchill_sf"/>
</dbReference>
<evidence type="ECO:0000313" key="9">
    <source>
        <dbReference type="Ensembl" id="ENSOKIP00005057774.1"/>
    </source>
</evidence>
<accession>A0A8C7HFK5</accession>
<evidence type="ECO:0000256" key="8">
    <source>
        <dbReference type="ARBA" id="ARBA00023163"/>
    </source>
</evidence>
<evidence type="ECO:0000256" key="5">
    <source>
        <dbReference type="ARBA" id="ARBA00022833"/>
    </source>
</evidence>
<keyword evidence="7" id="KW-0010">Activator</keyword>
<keyword evidence="4" id="KW-0479">Metal-binding</keyword>
<evidence type="ECO:0000256" key="3">
    <source>
        <dbReference type="ARBA" id="ARBA00022473"/>
    </source>
</evidence>
<keyword evidence="8" id="KW-0804">Transcription</keyword>
<dbReference type="AlphaFoldDB" id="A0A8C7HFK5"/>
<dbReference type="PANTHER" id="PTHR31931:SF2">
    <property type="entry name" value="PROTEIN CHURCHILL"/>
    <property type="match status" value="1"/>
</dbReference>
<dbReference type="GeneTree" id="ENSGT01010000229120"/>
<dbReference type="GO" id="GO:0008270">
    <property type="term" value="F:zinc ion binding"/>
    <property type="evidence" value="ECO:0007669"/>
    <property type="project" value="InterPro"/>
</dbReference>
<evidence type="ECO:0000256" key="4">
    <source>
        <dbReference type="ARBA" id="ARBA00022723"/>
    </source>
</evidence>
<sequence length="115" mass="13326">MYSHNECICLTGQQLFLENGSYLMNYLGCANCHQKDIVLISSKVTEDEEEIVTYDRHTVPKCYPTANKNKHFLLDHFREYFPTSTRWLCGKAEDSISVLPGDPRKTAPLLELRRQ</sequence>
<name>A0A8C7HFK5_ONCKI</name>
<reference evidence="9" key="2">
    <citation type="submission" date="2025-09" db="UniProtKB">
        <authorList>
            <consortium name="Ensembl"/>
        </authorList>
    </citation>
    <scope>IDENTIFICATION</scope>
</reference>
<dbReference type="Proteomes" id="UP000694557">
    <property type="component" value="Unassembled WGS sequence"/>
</dbReference>
<dbReference type="GO" id="GO:0045893">
    <property type="term" value="P:positive regulation of DNA-templated transcription"/>
    <property type="evidence" value="ECO:0007669"/>
    <property type="project" value="InterPro"/>
</dbReference>
<proteinExistence type="inferred from homology"/>
<dbReference type="Gene3D" id="2.60.40.4240">
    <property type="entry name" value="Transcription activator, Churchill"/>
    <property type="match status" value="1"/>
</dbReference>
<evidence type="ECO:0000256" key="2">
    <source>
        <dbReference type="ARBA" id="ARBA00021000"/>
    </source>
</evidence>
<dbReference type="PANTHER" id="PTHR31931">
    <property type="entry name" value="PROTEIN CHURCHILL"/>
    <property type="match status" value="1"/>
</dbReference>
<evidence type="ECO:0000256" key="7">
    <source>
        <dbReference type="ARBA" id="ARBA00023159"/>
    </source>
</evidence>
<keyword evidence="10" id="KW-1185">Reference proteome</keyword>
<dbReference type="Ensembl" id="ENSOKIT00005061427.1">
    <property type="protein sequence ID" value="ENSOKIP00005057774.1"/>
    <property type="gene ID" value="ENSOKIG00005024794.1"/>
</dbReference>
<keyword evidence="3" id="KW-0217">Developmental protein</keyword>
<evidence type="ECO:0000313" key="10">
    <source>
        <dbReference type="Proteomes" id="UP000694557"/>
    </source>
</evidence>
<protein>
    <recommendedName>
        <fullName evidence="2">Protein Churchill</fullName>
    </recommendedName>
</protein>
<evidence type="ECO:0000256" key="1">
    <source>
        <dbReference type="ARBA" id="ARBA00009577"/>
    </source>
</evidence>
<dbReference type="GO" id="GO:0008543">
    <property type="term" value="P:fibroblast growth factor receptor signaling pathway"/>
    <property type="evidence" value="ECO:0007669"/>
    <property type="project" value="TreeGrafter"/>
</dbReference>
<organism evidence="9 10">
    <name type="scientific">Oncorhynchus kisutch</name>
    <name type="common">Coho salmon</name>
    <name type="synonym">Salmo kisutch</name>
    <dbReference type="NCBI Taxonomy" id="8019"/>
    <lineage>
        <taxon>Eukaryota</taxon>
        <taxon>Metazoa</taxon>
        <taxon>Chordata</taxon>
        <taxon>Craniata</taxon>
        <taxon>Vertebrata</taxon>
        <taxon>Euteleostomi</taxon>
        <taxon>Actinopterygii</taxon>
        <taxon>Neopterygii</taxon>
        <taxon>Teleostei</taxon>
        <taxon>Protacanthopterygii</taxon>
        <taxon>Salmoniformes</taxon>
        <taxon>Salmonidae</taxon>
        <taxon>Salmoninae</taxon>
        <taxon>Oncorhynchus</taxon>
    </lineage>
</organism>
<keyword evidence="6" id="KW-0805">Transcription regulation</keyword>
<dbReference type="InterPro" id="IPR009508">
    <property type="entry name" value="Transcrpt_activator_Churchill"/>
</dbReference>
<evidence type="ECO:0000256" key="6">
    <source>
        <dbReference type="ARBA" id="ARBA00023015"/>
    </source>
</evidence>
<keyword evidence="5" id="KW-0862">Zinc</keyword>
<dbReference type="Pfam" id="PF06573">
    <property type="entry name" value="Churchill"/>
    <property type="match status" value="1"/>
</dbReference>
<comment type="similarity">
    <text evidence="1">Belongs to the Churchill family.</text>
</comment>
<reference evidence="9" key="1">
    <citation type="submission" date="2025-08" db="UniProtKB">
        <authorList>
            <consortium name="Ensembl"/>
        </authorList>
    </citation>
    <scope>IDENTIFICATION</scope>
</reference>